<reference evidence="2 3" key="1">
    <citation type="submission" date="2009-11" db="EMBL/GenBank/DDBJ databases">
        <title>Annotation of Allomyces macrogynus ATCC 38327.</title>
        <authorList>
            <consortium name="The Broad Institute Genome Sequencing Platform"/>
            <person name="Russ C."/>
            <person name="Cuomo C."/>
            <person name="Burger G."/>
            <person name="Gray M.W."/>
            <person name="Holland P.W.H."/>
            <person name="King N."/>
            <person name="Lang F.B.F."/>
            <person name="Roger A.J."/>
            <person name="Ruiz-Trillo I."/>
            <person name="Young S.K."/>
            <person name="Zeng Q."/>
            <person name="Gargeya S."/>
            <person name="Fitzgerald M."/>
            <person name="Haas B."/>
            <person name="Abouelleil A."/>
            <person name="Alvarado L."/>
            <person name="Arachchi H.M."/>
            <person name="Berlin A."/>
            <person name="Chapman S.B."/>
            <person name="Gearin G."/>
            <person name="Goldberg J."/>
            <person name="Griggs A."/>
            <person name="Gujja S."/>
            <person name="Hansen M."/>
            <person name="Heiman D."/>
            <person name="Howarth C."/>
            <person name="Larimer J."/>
            <person name="Lui A."/>
            <person name="MacDonald P.J.P."/>
            <person name="McCowen C."/>
            <person name="Montmayeur A."/>
            <person name="Murphy C."/>
            <person name="Neiman D."/>
            <person name="Pearson M."/>
            <person name="Priest M."/>
            <person name="Roberts A."/>
            <person name="Saif S."/>
            <person name="Shea T."/>
            <person name="Sisk P."/>
            <person name="Stolte C."/>
            <person name="Sykes S."/>
            <person name="Wortman J."/>
            <person name="Nusbaum C."/>
            <person name="Birren B."/>
        </authorList>
    </citation>
    <scope>NUCLEOTIDE SEQUENCE [LARGE SCALE GENOMIC DNA]</scope>
    <source>
        <strain evidence="2 3">ATCC 38327</strain>
    </source>
</reference>
<accession>A0A0L0S2H8</accession>
<dbReference type="OrthoDB" id="5639449at2759"/>
<dbReference type="EMBL" id="GG745330">
    <property type="protein sequence ID" value="KNE56787.1"/>
    <property type="molecule type" value="Genomic_DNA"/>
</dbReference>
<dbReference type="AlphaFoldDB" id="A0A0L0S2H8"/>
<dbReference type="VEuPathDB" id="FungiDB:AMAG_17971"/>
<feature type="compositionally biased region" description="Pro residues" evidence="1">
    <location>
        <begin position="1"/>
        <end position="17"/>
    </location>
</feature>
<feature type="region of interest" description="Disordered" evidence="1">
    <location>
        <begin position="1"/>
        <end position="79"/>
    </location>
</feature>
<protein>
    <submittedName>
        <fullName evidence="2">Uncharacterized protein</fullName>
    </submittedName>
</protein>
<keyword evidence="3" id="KW-1185">Reference proteome</keyword>
<evidence type="ECO:0000313" key="2">
    <source>
        <dbReference type="EMBL" id="KNE56787.1"/>
    </source>
</evidence>
<dbReference type="Proteomes" id="UP000054350">
    <property type="component" value="Unassembled WGS sequence"/>
</dbReference>
<organism evidence="2 3">
    <name type="scientific">Allomyces macrogynus (strain ATCC 38327)</name>
    <name type="common">Allomyces javanicus var. macrogynus</name>
    <dbReference type="NCBI Taxonomy" id="578462"/>
    <lineage>
        <taxon>Eukaryota</taxon>
        <taxon>Fungi</taxon>
        <taxon>Fungi incertae sedis</taxon>
        <taxon>Blastocladiomycota</taxon>
        <taxon>Blastocladiomycetes</taxon>
        <taxon>Blastocladiales</taxon>
        <taxon>Blastocladiaceae</taxon>
        <taxon>Allomyces</taxon>
    </lineage>
</organism>
<sequence>MPPPPPPPLPPLPPPVLTMPHVVSSPSPSPIPTLPAPLSAQTPITAVPATEPLLGQPPAAPNDPRPAPKRPKPGDRTCCGRPVQELLRRPRHYFMYTFTSHTDELRYSMWRCHQFPPNQCDRAGCNNSATAHTRAPPVRATVVSAFVIEWGILFSLDREESLTPCLSVFFLATAVSATLPLFFESAARRYFVLRKLTMARPAARAPATPLIRPRPCAARTAAPAVAAAVGTKRRGPRLGAL</sequence>
<evidence type="ECO:0000313" key="3">
    <source>
        <dbReference type="Proteomes" id="UP000054350"/>
    </source>
</evidence>
<name>A0A0L0S2H8_ALLM3</name>
<evidence type="ECO:0000256" key="1">
    <source>
        <dbReference type="SAM" id="MobiDB-lite"/>
    </source>
</evidence>
<proteinExistence type="predicted"/>
<reference evidence="3" key="2">
    <citation type="submission" date="2009-11" db="EMBL/GenBank/DDBJ databases">
        <title>The Genome Sequence of Allomyces macrogynus strain ATCC 38327.</title>
        <authorList>
            <consortium name="The Broad Institute Genome Sequencing Platform"/>
            <person name="Russ C."/>
            <person name="Cuomo C."/>
            <person name="Shea T."/>
            <person name="Young S.K."/>
            <person name="Zeng Q."/>
            <person name="Koehrsen M."/>
            <person name="Haas B."/>
            <person name="Borodovsky M."/>
            <person name="Guigo R."/>
            <person name="Alvarado L."/>
            <person name="Berlin A."/>
            <person name="Borenstein D."/>
            <person name="Chen Z."/>
            <person name="Engels R."/>
            <person name="Freedman E."/>
            <person name="Gellesch M."/>
            <person name="Goldberg J."/>
            <person name="Griggs A."/>
            <person name="Gujja S."/>
            <person name="Heiman D."/>
            <person name="Hepburn T."/>
            <person name="Howarth C."/>
            <person name="Jen D."/>
            <person name="Larson L."/>
            <person name="Lewis B."/>
            <person name="Mehta T."/>
            <person name="Park D."/>
            <person name="Pearson M."/>
            <person name="Roberts A."/>
            <person name="Saif S."/>
            <person name="Shenoy N."/>
            <person name="Sisk P."/>
            <person name="Stolte C."/>
            <person name="Sykes S."/>
            <person name="Walk T."/>
            <person name="White J."/>
            <person name="Yandava C."/>
            <person name="Burger G."/>
            <person name="Gray M.W."/>
            <person name="Holland P.W.H."/>
            <person name="King N."/>
            <person name="Lang F.B.F."/>
            <person name="Roger A.J."/>
            <person name="Ruiz-Trillo I."/>
            <person name="Lander E."/>
            <person name="Nusbaum C."/>
        </authorList>
    </citation>
    <scope>NUCLEOTIDE SEQUENCE [LARGE SCALE GENOMIC DNA]</scope>
    <source>
        <strain evidence="3">ATCC 38327</strain>
    </source>
</reference>
<gene>
    <name evidence="2" type="ORF">AMAG_17971</name>
</gene>